<gene>
    <name evidence="2" type="primary">Dper\GL16091</name>
    <name evidence="2" type="ORF">Dper_GL16091</name>
</gene>
<dbReference type="AlphaFoldDB" id="B4H5H0"/>
<name>B4H5H0_DROPE</name>
<reference evidence="2 3" key="1">
    <citation type="journal article" date="2007" name="Nature">
        <title>Evolution of genes and genomes on the Drosophila phylogeny.</title>
        <authorList>
            <consortium name="Drosophila 12 Genomes Consortium"/>
            <person name="Clark A.G."/>
            <person name="Eisen M.B."/>
            <person name="Smith D.R."/>
            <person name="Bergman C.M."/>
            <person name="Oliver B."/>
            <person name="Markow T.A."/>
            <person name="Kaufman T.C."/>
            <person name="Kellis M."/>
            <person name="Gelbart W."/>
            <person name="Iyer V.N."/>
            <person name="Pollard D.A."/>
            <person name="Sackton T.B."/>
            <person name="Larracuente A.M."/>
            <person name="Singh N.D."/>
            <person name="Abad J.P."/>
            <person name="Abt D.N."/>
            <person name="Adryan B."/>
            <person name="Aguade M."/>
            <person name="Akashi H."/>
            <person name="Anderson W.W."/>
            <person name="Aquadro C.F."/>
            <person name="Ardell D.H."/>
            <person name="Arguello R."/>
            <person name="Artieri C.G."/>
            <person name="Barbash D.A."/>
            <person name="Barker D."/>
            <person name="Barsanti P."/>
            <person name="Batterham P."/>
            <person name="Batzoglou S."/>
            <person name="Begun D."/>
            <person name="Bhutkar A."/>
            <person name="Blanco E."/>
            <person name="Bosak S.A."/>
            <person name="Bradley R.K."/>
            <person name="Brand A.D."/>
            <person name="Brent M.R."/>
            <person name="Brooks A.N."/>
            <person name="Brown R.H."/>
            <person name="Butlin R.K."/>
            <person name="Caggese C."/>
            <person name="Calvi B.R."/>
            <person name="Bernardo de Carvalho A."/>
            <person name="Caspi A."/>
            <person name="Castrezana S."/>
            <person name="Celniker S.E."/>
            <person name="Chang J.L."/>
            <person name="Chapple C."/>
            <person name="Chatterji S."/>
            <person name="Chinwalla A."/>
            <person name="Civetta A."/>
            <person name="Clifton S.W."/>
            <person name="Comeron J.M."/>
            <person name="Costello J.C."/>
            <person name="Coyne J.A."/>
            <person name="Daub J."/>
            <person name="David R.G."/>
            <person name="Delcher A.L."/>
            <person name="Delehaunty K."/>
            <person name="Do C.B."/>
            <person name="Ebling H."/>
            <person name="Edwards K."/>
            <person name="Eickbush T."/>
            <person name="Evans J.D."/>
            <person name="Filipski A."/>
            <person name="Findeiss S."/>
            <person name="Freyhult E."/>
            <person name="Fulton L."/>
            <person name="Fulton R."/>
            <person name="Garcia A.C."/>
            <person name="Gardiner A."/>
            <person name="Garfield D.A."/>
            <person name="Garvin B.E."/>
            <person name="Gibson G."/>
            <person name="Gilbert D."/>
            <person name="Gnerre S."/>
            <person name="Godfrey J."/>
            <person name="Good R."/>
            <person name="Gotea V."/>
            <person name="Gravely B."/>
            <person name="Greenberg A.J."/>
            <person name="Griffiths-Jones S."/>
            <person name="Gross S."/>
            <person name="Guigo R."/>
            <person name="Gustafson E.A."/>
            <person name="Haerty W."/>
            <person name="Hahn M.W."/>
            <person name="Halligan D.L."/>
            <person name="Halpern A.L."/>
            <person name="Halter G.M."/>
            <person name="Han M.V."/>
            <person name="Heger A."/>
            <person name="Hillier L."/>
            <person name="Hinrichs A.S."/>
            <person name="Holmes I."/>
            <person name="Hoskins R.A."/>
            <person name="Hubisz M.J."/>
            <person name="Hultmark D."/>
            <person name="Huntley M.A."/>
            <person name="Jaffe D.B."/>
            <person name="Jagadeeshan S."/>
            <person name="Jeck W.R."/>
            <person name="Johnson J."/>
            <person name="Jones C.D."/>
            <person name="Jordan W.C."/>
            <person name="Karpen G.H."/>
            <person name="Kataoka E."/>
            <person name="Keightley P.D."/>
            <person name="Kheradpour P."/>
            <person name="Kirkness E.F."/>
            <person name="Koerich L.B."/>
            <person name="Kristiansen K."/>
            <person name="Kudrna D."/>
            <person name="Kulathinal R.J."/>
            <person name="Kumar S."/>
            <person name="Kwok R."/>
            <person name="Lander E."/>
            <person name="Langley C.H."/>
            <person name="Lapoint R."/>
            <person name="Lazzaro B.P."/>
            <person name="Lee S.J."/>
            <person name="Levesque L."/>
            <person name="Li R."/>
            <person name="Lin C.F."/>
            <person name="Lin M.F."/>
            <person name="Lindblad-Toh K."/>
            <person name="Llopart A."/>
            <person name="Long M."/>
            <person name="Low L."/>
            <person name="Lozovsky E."/>
            <person name="Lu J."/>
            <person name="Luo M."/>
            <person name="Machado C.A."/>
            <person name="Makalowski W."/>
            <person name="Marzo M."/>
            <person name="Matsuda M."/>
            <person name="Matzkin L."/>
            <person name="McAllister B."/>
            <person name="McBride C.S."/>
            <person name="McKernan B."/>
            <person name="McKernan K."/>
            <person name="Mendez-Lago M."/>
            <person name="Minx P."/>
            <person name="Mollenhauer M.U."/>
            <person name="Montooth K."/>
            <person name="Mount S.M."/>
            <person name="Mu X."/>
            <person name="Myers E."/>
            <person name="Negre B."/>
            <person name="Newfeld S."/>
            <person name="Nielsen R."/>
            <person name="Noor M.A."/>
            <person name="O'Grady P."/>
            <person name="Pachter L."/>
            <person name="Papaceit M."/>
            <person name="Parisi M.J."/>
            <person name="Parisi M."/>
            <person name="Parts L."/>
            <person name="Pedersen J.S."/>
            <person name="Pesole G."/>
            <person name="Phillippy A.M."/>
            <person name="Ponting C.P."/>
            <person name="Pop M."/>
            <person name="Porcelli D."/>
            <person name="Powell J.R."/>
            <person name="Prohaska S."/>
            <person name="Pruitt K."/>
            <person name="Puig M."/>
            <person name="Quesneville H."/>
            <person name="Ram K.R."/>
            <person name="Rand D."/>
            <person name="Rasmussen M.D."/>
            <person name="Reed L.K."/>
            <person name="Reenan R."/>
            <person name="Reily A."/>
            <person name="Remington K.A."/>
            <person name="Rieger T.T."/>
            <person name="Ritchie M.G."/>
            <person name="Robin C."/>
            <person name="Rogers Y.H."/>
            <person name="Rohde C."/>
            <person name="Rozas J."/>
            <person name="Rubenfield M.J."/>
            <person name="Ruiz A."/>
            <person name="Russo S."/>
            <person name="Salzberg S.L."/>
            <person name="Sanchez-Gracia A."/>
            <person name="Saranga D.J."/>
            <person name="Sato H."/>
            <person name="Schaeffer S.W."/>
            <person name="Schatz M.C."/>
            <person name="Schlenke T."/>
            <person name="Schwartz R."/>
            <person name="Segarra C."/>
            <person name="Singh R.S."/>
            <person name="Sirot L."/>
            <person name="Sirota M."/>
            <person name="Sisneros N.B."/>
            <person name="Smith C.D."/>
            <person name="Smith T.F."/>
            <person name="Spieth J."/>
            <person name="Stage D.E."/>
            <person name="Stark A."/>
            <person name="Stephan W."/>
            <person name="Strausberg R.L."/>
            <person name="Strempel S."/>
            <person name="Sturgill D."/>
            <person name="Sutton G."/>
            <person name="Sutton G.G."/>
            <person name="Tao W."/>
            <person name="Teichmann S."/>
            <person name="Tobari Y.N."/>
            <person name="Tomimura Y."/>
            <person name="Tsolas J.M."/>
            <person name="Valente V.L."/>
            <person name="Venter E."/>
            <person name="Venter J.C."/>
            <person name="Vicario S."/>
            <person name="Vieira F.G."/>
            <person name="Vilella A.J."/>
            <person name="Villasante A."/>
            <person name="Walenz B."/>
            <person name="Wang J."/>
            <person name="Wasserman M."/>
            <person name="Watts T."/>
            <person name="Wilson D."/>
            <person name="Wilson R.K."/>
            <person name="Wing R.A."/>
            <person name="Wolfner M.F."/>
            <person name="Wong A."/>
            <person name="Wong G.K."/>
            <person name="Wu C.I."/>
            <person name="Wu G."/>
            <person name="Yamamoto D."/>
            <person name="Yang H.P."/>
            <person name="Yang S.P."/>
            <person name="Yorke J.A."/>
            <person name="Yoshida K."/>
            <person name="Zdobnov E."/>
            <person name="Zhang P."/>
            <person name="Zhang Y."/>
            <person name="Zimin A.V."/>
            <person name="Baldwin J."/>
            <person name="Abdouelleil A."/>
            <person name="Abdulkadir J."/>
            <person name="Abebe A."/>
            <person name="Abera B."/>
            <person name="Abreu J."/>
            <person name="Acer S.C."/>
            <person name="Aftuck L."/>
            <person name="Alexander A."/>
            <person name="An P."/>
            <person name="Anderson E."/>
            <person name="Anderson S."/>
            <person name="Arachi H."/>
            <person name="Azer M."/>
            <person name="Bachantsang P."/>
            <person name="Barry A."/>
            <person name="Bayul T."/>
            <person name="Berlin A."/>
            <person name="Bessette D."/>
            <person name="Bloom T."/>
            <person name="Blye J."/>
            <person name="Boguslavskiy L."/>
            <person name="Bonnet C."/>
            <person name="Boukhgalter B."/>
            <person name="Bourzgui I."/>
            <person name="Brown A."/>
            <person name="Cahill P."/>
            <person name="Channer S."/>
            <person name="Cheshatsang Y."/>
            <person name="Chuda L."/>
            <person name="Citroen M."/>
            <person name="Collymore A."/>
            <person name="Cooke P."/>
            <person name="Costello M."/>
            <person name="D'Aco K."/>
            <person name="Daza R."/>
            <person name="De Haan G."/>
            <person name="DeGray S."/>
            <person name="DeMaso C."/>
            <person name="Dhargay N."/>
            <person name="Dooley K."/>
            <person name="Dooley E."/>
            <person name="Doricent M."/>
            <person name="Dorje P."/>
            <person name="Dorjee K."/>
            <person name="Dupes A."/>
            <person name="Elong R."/>
            <person name="Falk J."/>
            <person name="Farina A."/>
            <person name="Faro S."/>
            <person name="Ferguson D."/>
            <person name="Fisher S."/>
            <person name="Foley C.D."/>
            <person name="Franke A."/>
            <person name="Friedrich D."/>
            <person name="Gadbois L."/>
            <person name="Gearin G."/>
            <person name="Gearin C.R."/>
            <person name="Giannoukos G."/>
            <person name="Goode T."/>
            <person name="Graham J."/>
            <person name="Grandbois E."/>
            <person name="Grewal S."/>
            <person name="Gyaltsen K."/>
            <person name="Hafez N."/>
            <person name="Hagos B."/>
            <person name="Hall J."/>
            <person name="Henson C."/>
            <person name="Hollinger A."/>
            <person name="Honan T."/>
            <person name="Huard M.D."/>
            <person name="Hughes L."/>
            <person name="Hurhula B."/>
            <person name="Husby M.E."/>
            <person name="Kamat A."/>
            <person name="Kanga B."/>
            <person name="Kashin S."/>
            <person name="Khazanovich D."/>
            <person name="Kisner P."/>
            <person name="Lance K."/>
            <person name="Lara M."/>
            <person name="Lee W."/>
            <person name="Lennon N."/>
            <person name="Letendre F."/>
            <person name="LeVine R."/>
            <person name="Lipovsky A."/>
            <person name="Liu X."/>
            <person name="Liu J."/>
            <person name="Liu S."/>
            <person name="Lokyitsang T."/>
            <person name="Lokyitsang Y."/>
            <person name="Lubonja R."/>
            <person name="Lui A."/>
            <person name="MacDonald P."/>
            <person name="Magnisalis V."/>
            <person name="Maru K."/>
            <person name="Matthews C."/>
            <person name="McCusker W."/>
            <person name="McDonough S."/>
            <person name="Mehta T."/>
            <person name="Meldrim J."/>
            <person name="Meneus L."/>
            <person name="Mihai O."/>
            <person name="Mihalev A."/>
            <person name="Mihova T."/>
            <person name="Mittelman R."/>
            <person name="Mlenga V."/>
            <person name="Montmayeur A."/>
            <person name="Mulrain L."/>
            <person name="Navidi A."/>
            <person name="Naylor J."/>
            <person name="Negash T."/>
            <person name="Nguyen T."/>
            <person name="Nguyen N."/>
            <person name="Nicol R."/>
            <person name="Norbu C."/>
            <person name="Norbu N."/>
            <person name="Novod N."/>
            <person name="O'Neill B."/>
            <person name="Osman S."/>
            <person name="Markiewicz E."/>
            <person name="Oyono O.L."/>
            <person name="Patti C."/>
            <person name="Phunkhang P."/>
            <person name="Pierre F."/>
            <person name="Priest M."/>
            <person name="Raghuraman S."/>
            <person name="Rege F."/>
            <person name="Reyes R."/>
            <person name="Rise C."/>
            <person name="Rogov P."/>
            <person name="Ross K."/>
            <person name="Ryan E."/>
            <person name="Settipalli S."/>
            <person name="Shea T."/>
            <person name="Sherpa N."/>
            <person name="Shi L."/>
            <person name="Shih D."/>
            <person name="Sparrow T."/>
            <person name="Spaulding J."/>
            <person name="Stalker J."/>
            <person name="Stange-Thomann N."/>
            <person name="Stavropoulos S."/>
            <person name="Stone C."/>
            <person name="Strader C."/>
            <person name="Tesfaye S."/>
            <person name="Thomson T."/>
            <person name="Thoulutsang Y."/>
            <person name="Thoulutsang D."/>
            <person name="Topham K."/>
            <person name="Topping I."/>
            <person name="Tsamla T."/>
            <person name="Vassiliev H."/>
            <person name="Vo A."/>
            <person name="Wangchuk T."/>
            <person name="Wangdi T."/>
            <person name="Weiand M."/>
            <person name="Wilkinson J."/>
            <person name="Wilson A."/>
            <person name="Yadav S."/>
            <person name="Young G."/>
            <person name="Yu Q."/>
            <person name="Zembek L."/>
            <person name="Zhong D."/>
            <person name="Zimmer A."/>
            <person name="Zwirko Z."/>
            <person name="Jaffe D.B."/>
            <person name="Alvarez P."/>
            <person name="Brockman W."/>
            <person name="Butler J."/>
            <person name="Chin C."/>
            <person name="Gnerre S."/>
            <person name="Grabherr M."/>
            <person name="Kleber M."/>
            <person name="Mauceli E."/>
            <person name="MacCallum I."/>
        </authorList>
    </citation>
    <scope>NUCLEOTIDE SEQUENCE [LARGE SCALE GENOMIC DNA]</scope>
    <source>
        <strain evidence="3">MSH-3 / Tucson 14011-0111.49</strain>
    </source>
</reference>
<feature type="region of interest" description="Disordered" evidence="1">
    <location>
        <begin position="1"/>
        <end position="72"/>
    </location>
</feature>
<protein>
    <submittedName>
        <fullName evidence="2">GL16091</fullName>
    </submittedName>
</protein>
<proteinExistence type="predicted"/>
<dbReference type="OMA" id="KKCRSGN"/>
<dbReference type="PhylomeDB" id="B4H5H0"/>
<dbReference type="OrthoDB" id="7867639at2759"/>
<evidence type="ECO:0000313" key="2">
    <source>
        <dbReference type="EMBL" id="EDW33022.1"/>
    </source>
</evidence>
<dbReference type="eggNOG" id="ENOG502TCAP">
    <property type="taxonomic scope" value="Eukaryota"/>
</dbReference>
<accession>B4H5H0</accession>
<sequence length="202" mass="22756">MANVEDTPPGAGTEDTPPVGGTEDADAPEKKDTDAVEALKRSKGRRRKQEDVEEEDPFEHLDSNGEDTEEEQSLYREYLSLIKEIDCQNGIIQDLKNRSTELKQKACRSRSESHELQRLLLCQEQENIRLRTLINRAVQLQNFGSRRLYGEVELEITDSEQTVFLAGAELANMRCPSYSKTASVAGSWQLDSDSDDDGFCKP</sequence>
<dbReference type="STRING" id="7234.B4H5H0"/>
<dbReference type="EMBL" id="CH479211">
    <property type="protein sequence ID" value="EDW33022.1"/>
    <property type="molecule type" value="Genomic_DNA"/>
</dbReference>
<evidence type="ECO:0000256" key="1">
    <source>
        <dbReference type="SAM" id="MobiDB-lite"/>
    </source>
</evidence>
<evidence type="ECO:0000313" key="3">
    <source>
        <dbReference type="Proteomes" id="UP000008744"/>
    </source>
</evidence>
<keyword evidence="3" id="KW-1185">Reference proteome</keyword>
<dbReference type="Proteomes" id="UP000008744">
    <property type="component" value="Unassembled WGS sequence"/>
</dbReference>
<dbReference type="HOGENOM" id="CLU_086161_0_0_1"/>
<organism evidence="3">
    <name type="scientific">Drosophila persimilis</name>
    <name type="common">Fruit fly</name>
    <dbReference type="NCBI Taxonomy" id="7234"/>
    <lineage>
        <taxon>Eukaryota</taxon>
        <taxon>Metazoa</taxon>
        <taxon>Ecdysozoa</taxon>
        <taxon>Arthropoda</taxon>
        <taxon>Hexapoda</taxon>
        <taxon>Insecta</taxon>
        <taxon>Pterygota</taxon>
        <taxon>Neoptera</taxon>
        <taxon>Endopterygota</taxon>
        <taxon>Diptera</taxon>
        <taxon>Brachycera</taxon>
        <taxon>Muscomorpha</taxon>
        <taxon>Ephydroidea</taxon>
        <taxon>Drosophilidae</taxon>
        <taxon>Drosophila</taxon>
        <taxon>Sophophora</taxon>
    </lineage>
</organism>
<feature type="compositionally biased region" description="Basic and acidic residues" evidence="1">
    <location>
        <begin position="27"/>
        <end position="40"/>
    </location>
</feature>